<name>A0ABS6VWD0_9GAMM</name>
<dbReference type="HAMAP" id="MF_00040">
    <property type="entry name" value="RRF"/>
    <property type="match status" value="1"/>
</dbReference>
<keyword evidence="1" id="KW-0963">Cytoplasm</keyword>
<feature type="coiled-coil region" evidence="2">
    <location>
        <begin position="114"/>
        <end position="166"/>
    </location>
</feature>
<evidence type="ECO:0000256" key="2">
    <source>
        <dbReference type="SAM" id="Coils"/>
    </source>
</evidence>
<keyword evidence="2" id="KW-0175">Coiled coil</keyword>
<gene>
    <name evidence="1 4" type="primary">frr</name>
    <name evidence="4" type="ORF">KXJ70_17605</name>
</gene>
<accession>A0ABS6VWD0</accession>
<dbReference type="Pfam" id="PF01765">
    <property type="entry name" value="RRF"/>
    <property type="match status" value="1"/>
</dbReference>
<sequence>MINELKEDAKQRMAKTIEALGTNFNKIRTGRAHPSLLDGLRVSYYGTDTPLSQIANIGVEDARTLTVTPWEKNIVPDVEKAIMKSDLGLNPSTAGSVIRIPMPMLTEETRKGYIKQARQEAESARVSIRNARRDVLSDVKELLKEKEISEDEERRAQDDVQKITDQYIAEVDKALVAKEADLMEI</sequence>
<proteinExistence type="inferred from homology"/>
<evidence type="ECO:0000256" key="1">
    <source>
        <dbReference type="HAMAP-Rule" id="MF_00040"/>
    </source>
</evidence>
<dbReference type="PANTHER" id="PTHR20982">
    <property type="entry name" value="RIBOSOME RECYCLING FACTOR"/>
    <property type="match status" value="1"/>
</dbReference>
<keyword evidence="1" id="KW-0648">Protein biosynthesis</keyword>
<dbReference type="CDD" id="cd00520">
    <property type="entry name" value="RRF"/>
    <property type="match status" value="1"/>
</dbReference>
<keyword evidence="5" id="KW-1185">Reference proteome</keyword>
<comment type="similarity">
    <text evidence="1">Belongs to the RRF family.</text>
</comment>
<dbReference type="NCBIfam" id="TIGR00496">
    <property type="entry name" value="frr"/>
    <property type="match status" value="1"/>
</dbReference>
<feature type="domain" description="Ribosome recycling factor" evidence="3">
    <location>
        <begin position="22"/>
        <end position="183"/>
    </location>
</feature>
<evidence type="ECO:0000313" key="5">
    <source>
        <dbReference type="Proteomes" id="UP001166291"/>
    </source>
</evidence>
<dbReference type="InterPro" id="IPR023584">
    <property type="entry name" value="Ribosome_recyc_fac_dom"/>
</dbReference>
<comment type="function">
    <text evidence="1">Responsible for the release of ribosomes from messenger RNA at the termination of protein biosynthesis. May increase the efficiency of translation by recycling ribosomes from one round of translation to another.</text>
</comment>
<evidence type="ECO:0000313" key="4">
    <source>
        <dbReference type="EMBL" id="MBW2942618.1"/>
    </source>
</evidence>
<comment type="caution">
    <text evidence="4">The sequence shown here is derived from an EMBL/GenBank/DDBJ whole genome shotgun (WGS) entry which is preliminary data.</text>
</comment>
<organism evidence="4 5">
    <name type="scientific">Zhongshania aquimaris</name>
    <dbReference type="NCBI Taxonomy" id="2857107"/>
    <lineage>
        <taxon>Bacteria</taxon>
        <taxon>Pseudomonadati</taxon>
        <taxon>Pseudomonadota</taxon>
        <taxon>Gammaproteobacteria</taxon>
        <taxon>Cellvibrionales</taxon>
        <taxon>Spongiibacteraceae</taxon>
        <taxon>Zhongshania</taxon>
    </lineage>
</organism>
<reference evidence="4" key="1">
    <citation type="submission" date="2021-07" db="EMBL/GenBank/DDBJ databases">
        <title>Zhongshania sp. CAU 1632 isolated from seawater.</title>
        <authorList>
            <person name="Kim W."/>
        </authorList>
    </citation>
    <scope>NUCLEOTIDE SEQUENCE</scope>
    <source>
        <strain evidence="4">CAU 1632</strain>
    </source>
</reference>
<dbReference type="PANTHER" id="PTHR20982:SF3">
    <property type="entry name" value="MITOCHONDRIAL RIBOSOME RECYCLING FACTOR PSEUDO 1"/>
    <property type="match status" value="1"/>
</dbReference>
<dbReference type="InterPro" id="IPR002661">
    <property type="entry name" value="Ribosome_recyc_fac"/>
</dbReference>
<protein>
    <recommendedName>
        <fullName evidence="1">Ribosome-recycling factor</fullName>
        <shortName evidence="1">RRF</shortName>
    </recommendedName>
    <alternativeName>
        <fullName evidence="1">Ribosome-releasing factor</fullName>
    </alternativeName>
</protein>
<dbReference type="RefSeq" id="WP_219044861.1">
    <property type="nucleotide sequence ID" value="NZ_JAHWDQ010000006.1"/>
</dbReference>
<dbReference type="EMBL" id="JAHWDQ010000006">
    <property type="protein sequence ID" value="MBW2942618.1"/>
    <property type="molecule type" value="Genomic_DNA"/>
</dbReference>
<dbReference type="Proteomes" id="UP001166291">
    <property type="component" value="Unassembled WGS sequence"/>
</dbReference>
<evidence type="ECO:0000259" key="3">
    <source>
        <dbReference type="Pfam" id="PF01765"/>
    </source>
</evidence>
<comment type="subcellular location">
    <subcellularLocation>
        <location evidence="1">Cytoplasm</location>
    </subcellularLocation>
</comment>